<gene>
    <name evidence="3" type="ORF">EQU24_21500</name>
</gene>
<feature type="signal peptide" evidence="1">
    <location>
        <begin position="1"/>
        <end position="24"/>
    </location>
</feature>
<dbReference type="AlphaFoldDB" id="A0A4P9UXG3"/>
<keyword evidence="4" id="KW-1185">Reference proteome</keyword>
<proteinExistence type="predicted"/>
<dbReference type="RefSeq" id="WP_017841585.1">
    <property type="nucleotide sequence ID" value="NZ_CP035467.1"/>
</dbReference>
<dbReference type="Gene3D" id="3.40.50.10610">
    <property type="entry name" value="ABC-type transport auxiliary lipoprotein component"/>
    <property type="match status" value="1"/>
</dbReference>
<name>A0A4P9UXG3_METBY</name>
<protein>
    <submittedName>
        <fullName evidence="3">Membrane integrity-associated transporter subunit PqiC</fullName>
    </submittedName>
</protein>
<accession>A0A4P9UXG3</accession>
<feature type="domain" description="ABC-type transport auxiliary lipoprotein component" evidence="2">
    <location>
        <begin position="33"/>
        <end position="191"/>
    </location>
</feature>
<dbReference type="Proteomes" id="UP000305881">
    <property type="component" value="Chromosome"/>
</dbReference>
<evidence type="ECO:0000313" key="4">
    <source>
        <dbReference type="Proteomes" id="UP000305881"/>
    </source>
</evidence>
<keyword evidence="1" id="KW-0732">Signal</keyword>
<feature type="chain" id="PRO_5020206400" evidence="1">
    <location>
        <begin position="25"/>
        <end position="204"/>
    </location>
</feature>
<dbReference type="KEGG" id="mbur:EQU24_21500"/>
<evidence type="ECO:0000256" key="1">
    <source>
        <dbReference type="SAM" id="SignalP"/>
    </source>
</evidence>
<dbReference type="SUPFAM" id="SSF159594">
    <property type="entry name" value="XCC0632-like"/>
    <property type="match status" value="1"/>
</dbReference>
<reference evidence="4" key="1">
    <citation type="journal article" date="2019" name="J. Bacteriol.">
        <title>A Mutagenic Screen Identifies a TonB-Dependent Receptor Required for the Lanthanide Metal Switch in the Type I Methanotroph 'Methylotuvimicrobium buryatense' 5GB1C.</title>
        <authorList>
            <person name="Groom J.D."/>
            <person name="Ford S.M."/>
            <person name="Pesesky M.W."/>
            <person name="Lidstrom M.E."/>
        </authorList>
    </citation>
    <scope>NUCLEOTIDE SEQUENCE [LARGE SCALE GENOMIC DNA]</scope>
    <source>
        <strain evidence="4">5GB1C</strain>
    </source>
</reference>
<dbReference type="EMBL" id="CP035467">
    <property type="protein sequence ID" value="QCW84526.1"/>
    <property type="molecule type" value="Genomic_DNA"/>
</dbReference>
<dbReference type="InterPro" id="IPR005586">
    <property type="entry name" value="ABC_trans_aux"/>
</dbReference>
<evidence type="ECO:0000259" key="2">
    <source>
        <dbReference type="Pfam" id="PF03886"/>
    </source>
</evidence>
<dbReference type="Pfam" id="PF03886">
    <property type="entry name" value="ABC_trans_aux"/>
    <property type="match status" value="1"/>
</dbReference>
<dbReference type="OrthoDB" id="7063250at2"/>
<dbReference type="PROSITE" id="PS51257">
    <property type="entry name" value="PROKAR_LIPOPROTEIN"/>
    <property type="match status" value="1"/>
</dbReference>
<evidence type="ECO:0000313" key="3">
    <source>
        <dbReference type="EMBL" id="QCW84526.1"/>
    </source>
</evidence>
<dbReference type="STRING" id="675511.GCA_000341735_03127"/>
<sequence length="204" mass="22728">MNAIRPFCLPVLTCLFLSLTGCMGGTTPPSQFYLLEPINEKESSAIETRAKPVIALGRVRIPRYIDRPQIVVGTGGNTYRLNEFNRWAESLDTNISRVLTQNLSMLVPAEVVDARSSNLARQAKLRVSLTILEFHVDRHGQAGLTAQWFISRGQDVIQNRQITYRTPGSTDDYSTIVAALNECLNRMSRDLSASLQQVLQDMGS</sequence>
<organism evidence="3 4">
    <name type="scientific">Methylotuvimicrobium buryatense</name>
    <name type="common">Methylomicrobium buryatense</name>
    <dbReference type="NCBI Taxonomy" id="95641"/>
    <lineage>
        <taxon>Bacteria</taxon>
        <taxon>Pseudomonadati</taxon>
        <taxon>Pseudomonadota</taxon>
        <taxon>Gammaproteobacteria</taxon>
        <taxon>Methylococcales</taxon>
        <taxon>Methylococcaceae</taxon>
        <taxon>Methylotuvimicrobium</taxon>
    </lineage>
</organism>